<feature type="compositionally biased region" description="Polar residues" evidence="1">
    <location>
        <begin position="1"/>
        <end position="12"/>
    </location>
</feature>
<name>A1R8J2_PAEAT</name>
<dbReference type="STRING" id="290340.AAur_2844"/>
<keyword evidence="3" id="KW-1185">Reference proteome</keyword>
<proteinExistence type="predicted"/>
<reference evidence="2 3" key="1">
    <citation type="journal article" date="2006" name="PLoS Genet.">
        <title>Secrets of soil survival revealed by the genome sequence of Arthrobacter aurescens TC1.</title>
        <authorList>
            <person name="Mongodin E.F."/>
            <person name="Shapir N."/>
            <person name="Daugherty S.C."/>
            <person name="DeBoy R.T."/>
            <person name="Emerson J.B."/>
            <person name="Shvartzbeyn A."/>
            <person name="Radune D."/>
            <person name="Vamathevan J."/>
            <person name="Riggs F."/>
            <person name="Grinberg V."/>
            <person name="Khouri H."/>
            <person name="Wackett L.P."/>
            <person name="Nelson K.E."/>
            <person name="Sadowsky M.J."/>
        </authorList>
    </citation>
    <scope>NUCLEOTIDE SEQUENCE [LARGE SCALE GENOMIC DNA]</scope>
    <source>
        <strain evidence="2 3">TC1</strain>
    </source>
</reference>
<dbReference type="EMBL" id="CP000474">
    <property type="protein sequence ID" value="ABM06509.1"/>
    <property type="molecule type" value="Genomic_DNA"/>
</dbReference>
<evidence type="ECO:0000256" key="1">
    <source>
        <dbReference type="SAM" id="MobiDB-lite"/>
    </source>
</evidence>
<gene>
    <name evidence="2" type="ordered locus">AAur_2844</name>
</gene>
<feature type="region of interest" description="Disordered" evidence="1">
    <location>
        <begin position="1"/>
        <end position="23"/>
    </location>
</feature>
<sequence>MFGQQFLKNNSRLPHRQNPVLNSPKNLWNVLSWKTQGVEDLARGSGREQS</sequence>
<accession>A1R8J2</accession>
<dbReference type="Proteomes" id="UP000000637">
    <property type="component" value="Chromosome"/>
</dbReference>
<dbReference type="AlphaFoldDB" id="A1R8J2"/>
<evidence type="ECO:0000313" key="2">
    <source>
        <dbReference type="EMBL" id="ABM06509.1"/>
    </source>
</evidence>
<organism evidence="2 3">
    <name type="scientific">Paenarthrobacter aurescens (strain TC1)</name>
    <dbReference type="NCBI Taxonomy" id="290340"/>
    <lineage>
        <taxon>Bacteria</taxon>
        <taxon>Bacillati</taxon>
        <taxon>Actinomycetota</taxon>
        <taxon>Actinomycetes</taxon>
        <taxon>Micrococcales</taxon>
        <taxon>Micrococcaceae</taxon>
        <taxon>Paenarthrobacter</taxon>
    </lineage>
</organism>
<dbReference type="KEGG" id="aau:AAur_2844"/>
<protein>
    <submittedName>
        <fullName evidence="2">Uncharacterized protein</fullName>
    </submittedName>
</protein>
<dbReference type="HOGENOM" id="CLU_3114018_0_0_11"/>
<evidence type="ECO:0000313" key="3">
    <source>
        <dbReference type="Proteomes" id="UP000000637"/>
    </source>
</evidence>